<proteinExistence type="predicted"/>
<accession>A0A8S5TAL9</accession>
<protein>
    <submittedName>
        <fullName evidence="2">Uncharacterized protein</fullName>
    </submittedName>
</protein>
<reference evidence="2" key="1">
    <citation type="journal article" date="2021" name="Proc. Natl. Acad. Sci. U.S.A.">
        <title>A Catalog of Tens of Thousands of Viruses from Human Metagenomes Reveals Hidden Associations with Chronic Diseases.</title>
        <authorList>
            <person name="Tisza M.J."/>
            <person name="Buck C.B."/>
        </authorList>
    </citation>
    <scope>NUCLEOTIDE SEQUENCE</scope>
    <source>
        <strain evidence="2">CtwuP1</strain>
    </source>
</reference>
<dbReference type="Gene3D" id="1.10.10.10">
    <property type="entry name" value="Winged helix-like DNA-binding domain superfamily/Winged helix DNA-binding domain"/>
    <property type="match status" value="1"/>
</dbReference>
<evidence type="ECO:0000256" key="1">
    <source>
        <dbReference type="SAM" id="Coils"/>
    </source>
</evidence>
<dbReference type="InterPro" id="IPR036388">
    <property type="entry name" value="WH-like_DNA-bd_sf"/>
</dbReference>
<keyword evidence="1" id="KW-0175">Coiled coil</keyword>
<sequence length="160" mass="18604">MNIEHVIHLLEYYGCIDDEIKLQAQEIRDAEEIYCSLSGVNMDGMPRGKNGFHSPTEAAAIRAAQADTERIDELREQLEQMKLFKFKVQNELKALPISERTIINQKYKEAKGWREIAKRVCCSERTCRRRHKEAIHILAIKFDGNAFVHNYSIPQINVHH</sequence>
<dbReference type="SUPFAM" id="SSF88659">
    <property type="entry name" value="Sigma3 and sigma4 domains of RNA polymerase sigma factors"/>
    <property type="match status" value="1"/>
</dbReference>
<feature type="coiled-coil region" evidence="1">
    <location>
        <begin position="61"/>
        <end position="91"/>
    </location>
</feature>
<evidence type="ECO:0000313" key="2">
    <source>
        <dbReference type="EMBL" id="DAF60364.1"/>
    </source>
</evidence>
<dbReference type="EMBL" id="BK032787">
    <property type="protein sequence ID" value="DAF60364.1"/>
    <property type="molecule type" value="Genomic_DNA"/>
</dbReference>
<organism evidence="2">
    <name type="scientific">Siphoviridae sp. ctwuP1</name>
    <dbReference type="NCBI Taxonomy" id="2827972"/>
    <lineage>
        <taxon>Viruses</taxon>
        <taxon>Duplodnaviria</taxon>
        <taxon>Heunggongvirae</taxon>
        <taxon>Uroviricota</taxon>
        <taxon>Caudoviricetes</taxon>
    </lineage>
</organism>
<name>A0A8S5TAL9_9CAUD</name>
<dbReference type="InterPro" id="IPR013324">
    <property type="entry name" value="RNA_pol_sigma_r3/r4-like"/>
</dbReference>